<organism evidence="3 4">
    <name type="scientific">Leucothrix arctica</name>
    <dbReference type="NCBI Taxonomy" id="1481894"/>
    <lineage>
        <taxon>Bacteria</taxon>
        <taxon>Pseudomonadati</taxon>
        <taxon>Pseudomonadota</taxon>
        <taxon>Gammaproteobacteria</taxon>
        <taxon>Thiotrichales</taxon>
        <taxon>Thiotrichaceae</taxon>
        <taxon>Leucothrix</taxon>
    </lineage>
</organism>
<feature type="domain" description="Glycosyl transferase family 1" evidence="1">
    <location>
        <begin position="173"/>
        <end position="332"/>
    </location>
</feature>
<sequence length="353" mass="39753">MQKIALIINSLSSGGGERVVATLSQGFAKDYDVSVIVFEGNDIDYEFGGKLVDLNCPSKNGFIGKSFNLLKRAYKLKQLFKESKFDHIFGFMESANYPAVLASRKTIASLHIDFNFLSPTEQKLVRWIYPRAKLVAPVSDDIAETLRTQLKLTNVGRIYNPVPFEELRQLASVPFEHPRKFIIAVGRLTYQKHFDLMITAFAKSKTQQECDLIILGDGELREELEALVIALGMEGKVHLLGRLKNPFVYMKNAEFMTLSSRAEGFPMVLIEALSLTCPVISTDCPTGPREIVKEGVNGLLIEMDNQQVLTDSIDKLFYDKNLREQFSKNAQESVSHLSVENICREWITLSNNS</sequence>
<accession>A0A317CKG5</accession>
<gene>
    <name evidence="3" type="ORF">DKT75_02230</name>
</gene>
<dbReference type="Proteomes" id="UP000245506">
    <property type="component" value="Unassembled WGS sequence"/>
</dbReference>
<dbReference type="AlphaFoldDB" id="A0A317CKG5"/>
<name>A0A317CKG5_9GAMM</name>
<dbReference type="SUPFAM" id="SSF53756">
    <property type="entry name" value="UDP-Glycosyltransferase/glycogen phosphorylase"/>
    <property type="match status" value="1"/>
</dbReference>
<evidence type="ECO:0000259" key="2">
    <source>
        <dbReference type="Pfam" id="PF13439"/>
    </source>
</evidence>
<dbReference type="EMBL" id="QGKL01000009">
    <property type="protein sequence ID" value="PWQ98996.1"/>
    <property type="molecule type" value="Genomic_DNA"/>
</dbReference>
<dbReference type="Gene3D" id="3.40.50.2000">
    <property type="entry name" value="Glycogen Phosphorylase B"/>
    <property type="match status" value="2"/>
</dbReference>
<dbReference type="InterPro" id="IPR028098">
    <property type="entry name" value="Glyco_trans_4-like_N"/>
</dbReference>
<feature type="domain" description="Glycosyltransferase subfamily 4-like N-terminal" evidence="2">
    <location>
        <begin position="14"/>
        <end position="164"/>
    </location>
</feature>
<evidence type="ECO:0000313" key="4">
    <source>
        <dbReference type="Proteomes" id="UP000245506"/>
    </source>
</evidence>
<evidence type="ECO:0000313" key="3">
    <source>
        <dbReference type="EMBL" id="PWQ98996.1"/>
    </source>
</evidence>
<keyword evidence="4" id="KW-1185">Reference proteome</keyword>
<reference evidence="3 4" key="1">
    <citation type="submission" date="2018-05" db="EMBL/GenBank/DDBJ databases">
        <title>Leucothrix arctica sp. nov., isolated from Arctic seawater.</title>
        <authorList>
            <person name="Choi A."/>
            <person name="Baek K."/>
        </authorList>
    </citation>
    <scope>NUCLEOTIDE SEQUENCE [LARGE SCALE GENOMIC DNA]</scope>
    <source>
        <strain evidence="3 4">IMCC9719</strain>
    </source>
</reference>
<evidence type="ECO:0008006" key="5">
    <source>
        <dbReference type="Google" id="ProtNLM"/>
    </source>
</evidence>
<dbReference type="PANTHER" id="PTHR12526">
    <property type="entry name" value="GLYCOSYLTRANSFERASE"/>
    <property type="match status" value="1"/>
</dbReference>
<dbReference type="PANTHER" id="PTHR12526:SF630">
    <property type="entry name" value="GLYCOSYLTRANSFERASE"/>
    <property type="match status" value="1"/>
</dbReference>
<dbReference type="OrthoDB" id="5906768at2"/>
<dbReference type="Pfam" id="PF00534">
    <property type="entry name" value="Glycos_transf_1"/>
    <property type="match status" value="1"/>
</dbReference>
<dbReference type="RefSeq" id="WP_109821802.1">
    <property type="nucleotide sequence ID" value="NZ_QGKL01000009.1"/>
</dbReference>
<dbReference type="InterPro" id="IPR001296">
    <property type="entry name" value="Glyco_trans_1"/>
</dbReference>
<dbReference type="Pfam" id="PF13439">
    <property type="entry name" value="Glyco_transf_4"/>
    <property type="match status" value="1"/>
</dbReference>
<protein>
    <recommendedName>
        <fullName evidence="5">Glycosyltransferase</fullName>
    </recommendedName>
</protein>
<dbReference type="GO" id="GO:0016757">
    <property type="term" value="F:glycosyltransferase activity"/>
    <property type="evidence" value="ECO:0007669"/>
    <property type="project" value="InterPro"/>
</dbReference>
<dbReference type="GO" id="GO:1901135">
    <property type="term" value="P:carbohydrate derivative metabolic process"/>
    <property type="evidence" value="ECO:0007669"/>
    <property type="project" value="UniProtKB-ARBA"/>
</dbReference>
<comment type="caution">
    <text evidence="3">The sequence shown here is derived from an EMBL/GenBank/DDBJ whole genome shotgun (WGS) entry which is preliminary data.</text>
</comment>
<dbReference type="CDD" id="cd03820">
    <property type="entry name" value="GT4_AmsD-like"/>
    <property type="match status" value="1"/>
</dbReference>
<evidence type="ECO:0000259" key="1">
    <source>
        <dbReference type="Pfam" id="PF00534"/>
    </source>
</evidence>
<proteinExistence type="predicted"/>